<organism evidence="1 2">
    <name type="scientific">Hymenochirus boettgeri</name>
    <name type="common">Congo dwarf clawed frog</name>
    <dbReference type="NCBI Taxonomy" id="247094"/>
    <lineage>
        <taxon>Eukaryota</taxon>
        <taxon>Metazoa</taxon>
        <taxon>Chordata</taxon>
        <taxon>Craniata</taxon>
        <taxon>Vertebrata</taxon>
        <taxon>Euteleostomi</taxon>
        <taxon>Amphibia</taxon>
        <taxon>Batrachia</taxon>
        <taxon>Anura</taxon>
        <taxon>Pipoidea</taxon>
        <taxon>Pipidae</taxon>
        <taxon>Pipinae</taxon>
        <taxon>Hymenochirus</taxon>
    </lineage>
</organism>
<accession>A0A8T2KIM5</accession>
<comment type="caution">
    <text evidence="1">The sequence shown here is derived from an EMBL/GenBank/DDBJ whole genome shotgun (WGS) entry which is preliminary data.</text>
</comment>
<protein>
    <submittedName>
        <fullName evidence="1">Uncharacterized protein</fullName>
    </submittedName>
</protein>
<keyword evidence="2" id="KW-1185">Reference proteome</keyword>
<evidence type="ECO:0000313" key="1">
    <source>
        <dbReference type="EMBL" id="KAG8456383.1"/>
    </source>
</evidence>
<dbReference type="AlphaFoldDB" id="A0A8T2KIM5"/>
<gene>
    <name evidence="1" type="ORF">GDO86_002241</name>
</gene>
<dbReference type="Proteomes" id="UP000812440">
    <property type="component" value="Chromosome 1"/>
</dbReference>
<dbReference type="EMBL" id="JAACNH010000001">
    <property type="protein sequence ID" value="KAG8456383.1"/>
    <property type="molecule type" value="Genomic_DNA"/>
</dbReference>
<reference evidence="1" key="1">
    <citation type="thesis" date="2020" institute="ProQuest LLC" country="789 East Eisenhower Parkway, Ann Arbor, MI, USA">
        <title>Comparative Genomics and Chromosome Evolution.</title>
        <authorList>
            <person name="Mudd A.B."/>
        </authorList>
    </citation>
    <scope>NUCLEOTIDE SEQUENCE</scope>
    <source>
        <strain evidence="1">Female2</strain>
        <tissue evidence="1">Blood</tissue>
    </source>
</reference>
<sequence>MVIHHYTMTFMASYSFLRTLQSDDAPHLMGHYQHTQQKLHLQICMHVCNVRERGCTQLQVLQWYGNLK</sequence>
<evidence type="ECO:0000313" key="2">
    <source>
        <dbReference type="Proteomes" id="UP000812440"/>
    </source>
</evidence>
<proteinExistence type="predicted"/>
<name>A0A8T2KIM5_9PIPI</name>